<evidence type="ECO:0000313" key="2">
    <source>
        <dbReference type="Proteomes" id="UP001055811"/>
    </source>
</evidence>
<keyword evidence="2" id="KW-1185">Reference proteome</keyword>
<dbReference type="EMBL" id="CM042013">
    <property type="protein sequence ID" value="KAI3736504.1"/>
    <property type="molecule type" value="Genomic_DNA"/>
</dbReference>
<reference evidence="1 2" key="2">
    <citation type="journal article" date="2022" name="Mol. Ecol. Resour.">
        <title>The genomes of chicory, endive, great burdock and yacon provide insights into Asteraceae paleo-polyploidization history and plant inulin production.</title>
        <authorList>
            <person name="Fan W."/>
            <person name="Wang S."/>
            <person name="Wang H."/>
            <person name="Wang A."/>
            <person name="Jiang F."/>
            <person name="Liu H."/>
            <person name="Zhao H."/>
            <person name="Xu D."/>
            <person name="Zhang Y."/>
        </authorList>
    </citation>
    <scope>NUCLEOTIDE SEQUENCE [LARGE SCALE GENOMIC DNA]</scope>
    <source>
        <strain evidence="2">cv. Punajuju</strain>
        <tissue evidence="1">Leaves</tissue>
    </source>
</reference>
<dbReference type="Proteomes" id="UP001055811">
    <property type="component" value="Linkage Group LG05"/>
</dbReference>
<sequence length="155" mass="18213">MQRLPPKTHIKKQRVSRAFSDQSIKQLNDVTAVNGVNLRLKRRKSSFRSFQKGGSRRRRKVDFAKKCTPKEIREIMAKCSVENKSSDVERCFSMIFKATMIVYRKECVERRLISNLIRLLKQLFDYQYNMGLLLIENKELASNAEELREALAEIQ</sequence>
<comment type="caution">
    <text evidence="1">The sequence shown here is derived from an EMBL/GenBank/DDBJ whole genome shotgun (WGS) entry which is preliminary data.</text>
</comment>
<reference evidence="2" key="1">
    <citation type="journal article" date="2022" name="Mol. Ecol. Resour.">
        <title>The genomes of chicory, endive, great burdock and yacon provide insights into Asteraceae palaeo-polyploidization history and plant inulin production.</title>
        <authorList>
            <person name="Fan W."/>
            <person name="Wang S."/>
            <person name="Wang H."/>
            <person name="Wang A."/>
            <person name="Jiang F."/>
            <person name="Liu H."/>
            <person name="Zhao H."/>
            <person name="Xu D."/>
            <person name="Zhang Y."/>
        </authorList>
    </citation>
    <scope>NUCLEOTIDE SEQUENCE [LARGE SCALE GENOMIC DNA]</scope>
    <source>
        <strain evidence="2">cv. Punajuju</strain>
    </source>
</reference>
<protein>
    <submittedName>
        <fullName evidence="1">Uncharacterized protein</fullName>
    </submittedName>
</protein>
<name>A0ACB9CQC1_CICIN</name>
<accession>A0ACB9CQC1</accession>
<evidence type="ECO:0000313" key="1">
    <source>
        <dbReference type="EMBL" id="KAI3736504.1"/>
    </source>
</evidence>
<gene>
    <name evidence="1" type="ORF">L2E82_26303</name>
</gene>
<proteinExistence type="predicted"/>
<organism evidence="1 2">
    <name type="scientific">Cichorium intybus</name>
    <name type="common">Chicory</name>
    <dbReference type="NCBI Taxonomy" id="13427"/>
    <lineage>
        <taxon>Eukaryota</taxon>
        <taxon>Viridiplantae</taxon>
        <taxon>Streptophyta</taxon>
        <taxon>Embryophyta</taxon>
        <taxon>Tracheophyta</taxon>
        <taxon>Spermatophyta</taxon>
        <taxon>Magnoliopsida</taxon>
        <taxon>eudicotyledons</taxon>
        <taxon>Gunneridae</taxon>
        <taxon>Pentapetalae</taxon>
        <taxon>asterids</taxon>
        <taxon>campanulids</taxon>
        <taxon>Asterales</taxon>
        <taxon>Asteraceae</taxon>
        <taxon>Cichorioideae</taxon>
        <taxon>Cichorieae</taxon>
        <taxon>Cichoriinae</taxon>
        <taxon>Cichorium</taxon>
    </lineage>
</organism>